<keyword evidence="1" id="KW-0812">Transmembrane</keyword>
<dbReference type="RefSeq" id="WP_013927775.1">
    <property type="nucleotide sequence ID" value="NC_015703.1"/>
</dbReference>
<gene>
    <name evidence="2" type="ordered locus">Runsl_2048</name>
</gene>
<feature type="transmembrane region" description="Helical" evidence="1">
    <location>
        <begin position="12"/>
        <end position="29"/>
    </location>
</feature>
<proteinExistence type="predicted"/>
<keyword evidence="1" id="KW-0472">Membrane</keyword>
<accession>A0A7U4E5S9</accession>
<dbReference type="AlphaFoldDB" id="A0A7U4E5S9"/>
<dbReference type="Proteomes" id="UP000000493">
    <property type="component" value="Chromosome"/>
</dbReference>
<dbReference type="KEGG" id="rsi:Runsl_2048"/>
<keyword evidence="1" id="KW-1133">Transmembrane helix</keyword>
<dbReference type="EMBL" id="CP002859">
    <property type="protein sequence ID" value="AEI48464.1"/>
    <property type="molecule type" value="Genomic_DNA"/>
</dbReference>
<dbReference type="Pfam" id="PF25589">
    <property type="entry name" value="DUF7935"/>
    <property type="match status" value="1"/>
</dbReference>
<keyword evidence="3" id="KW-1185">Reference proteome</keyword>
<evidence type="ECO:0000313" key="3">
    <source>
        <dbReference type="Proteomes" id="UP000000493"/>
    </source>
</evidence>
<protein>
    <submittedName>
        <fullName evidence="2">Uncharacterized protein</fullName>
    </submittedName>
</protein>
<evidence type="ECO:0000256" key="1">
    <source>
        <dbReference type="SAM" id="Phobius"/>
    </source>
</evidence>
<sequence>MEIVTDLLKILLPAALVLYAMYLTVTAFLKKQFADKQLENRSKKIEITLPIRLQAYERMCLFLERISPNNLLIRLNGSATQAIEFQQILMREIREEFNHNLSQQVYMSHEAWEQVRAAQQEVITLINQAASEVASDAAPLDLAKKIFEKIIQENRNPTASALKFIKDEIQQELLD</sequence>
<reference evidence="2 3" key="2">
    <citation type="journal article" date="2012" name="Stand. Genomic Sci.">
        <title>Complete genome sequence of the aquatic bacterium Runella slithyformis type strain (LSU 4(T)).</title>
        <authorList>
            <person name="Copeland A."/>
            <person name="Zhang X."/>
            <person name="Misra M."/>
            <person name="Lapidus A."/>
            <person name="Nolan M."/>
            <person name="Lucas S."/>
            <person name="Deshpande S."/>
            <person name="Cheng J.F."/>
            <person name="Tapia R."/>
            <person name="Goodwin L.A."/>
            <person name="Pitluck S."/>
            <person name="Liolios K."/>
            <person name="Pagani I."/>
            <person name="Ivanova N."/>
            <person name="Mikhailova N."/>
            <person name="Pati A."/>
            <person name="Chen A."/>
            <person name="Palaniappan K."/>
            <person name="Land M."/>
            <person name="Hauser L."/>
            <person name="Pan C."/>
            <person name="Jeffries C.D."/>
            <person name="Detter J.C."/>
            <person name="Brambilla E.M."/>
            <person name="Rohde M."/>
            <person name="Djao O.D."/>
            <person name="Goker M."/>
            <person name="Sikorski J."/>
            <person name="Tindall B.J."/>
            <person name="Woyke T."/>
            <person name="Bristow J."/>
            <person name="Eisen J.A."/>
            <person name="Markowitz V."/>
            <person name="Hugenholtz P."/>
            <person name="Kyrpides N.C."/>
            <person name="Klenk H.P."/>
            <person name="Mavromatis K."/>
        </authorList>
    </citation>
    <scope>NUCLEOTIDE SEQUENCE [LARGE SCALE GENOMIC DNA]</scope>
    <source>
        <strain evidence="3">ATCC 29530 / DSM 19594 / LMG 11500 / NCIMB 11436 / LSU 4</strain>
    </source>
</reference>
<organism evidence="2 3">
    <name type="scientific">Runella slithyformis (strain ATCC 29530 / DSM 19594 / LMG 11500 / NCIMB 11436 / LSU 4)</name>
    <dbReference type="NCBI Taxonomy" id="761193"/>
    <lineage>
        <taxon>Bacteria</taxon>
        <taxon>Pseudomonadati</taxon>
        <taxon>Bacteroidota</taxon>
        <taxon>Cytophagia</taxon>
        <taxon>Cytophagales</taxon>
        <taxon>Spirosomataceae</taxon>
        <taxon>Runella</taxon>
    </lineage>
</organism>
<evidence type="ECO:0000313" key="2">
    <source>
        <dbReference type="EMBL" id="AEI48464.1"/>
    </source>
</evidence>
<dbReference type="InterPro" id="IPR057695">
    <property type="entry name" value="DUF7935"/>
</dbReference>
<name>A0A7U4E5S9_RUNSL</name>
<reference evidence="3" key="1">
    <citation type="submission" date="2011-06" db="EMBL/GenBank/DDBJ databases">
        <title>The complete genome of chromosome of Runella slithyformis DSM 19594.</title>
        <authorList>
            <consortium name="US DOE Joint Genome Institute (JGI-PGF)"/>
            <person name="Lucas S."/>
            <person name="Han J."/>
            <person name="Lapidus A."/>
            <person name="Bruce D."/>
            <person name="Goodwin L."/>
            <person name="Pitluck S."/>
            <person name="Peters L."/>
            <person name="Kyrpides N."/>
            <person name="Mavromatis K."/>
            <person name="Ivanova N."/>
            <person name="Ovchinnikova G."/>
            <person name="Zhang X."/>
            <person name="Misra M."/>
            <person name="Detter J.C."/>
            <person name="Tapia R."/>
            <person name="Han C."/>
            <person name="Land M."/>
            <person name="Hauser L."/>
            <person name="Markowitz V."/>
            <person name="Cheng J.-F."/>
            <person name="Hugenholtz P."/>
            <person name="Woyke T."/>
            <person name="Wu D."/>
            <person name="Tindall B."/>
            <person name="Faehrich R."/>
            <person name="Brambilla E."/>
            <person name="Klenk H.-P."/>
            <person name="Eisen J.A."/>
        </authorList>
    </citation>
    <scope>NUCLEOTIDE SEQUENCE [LARGE SCALE GENOMIC DNA]</scope>
    <source>
        <strain evidence="3">ATCC 29530 / DSM 19594 / LMG 11500 / NCIMB 11436 / LSU 4</strain>
    </source>
</reference>